<organism evidence="2 3">
    <name type="scientific">Trema orientale</name>
    <name type="common">Charcoal tree</name>
    <name type="synonym">Celtis orientalis</name>
    <dbReference type="NCBI Taxonomy" id="63057"/>
    <lineage>
        <taxon>Eukaryota</taxon>
        <taxon>Viridiplantae</taxon>
        <taxon>Streptophyta</taxon>
        <taxon>Embryophyta</taxon>
        <taxon>Tracheophyta</taxon>
        <taxon>Spermatophyta</taxon>
        <taxon>Magnoliopsida</taxon>
        <taxon>eudicotyledons</taxon>
        <taxon>Gunneridae</taxon>
        <taxon>Pentapetalae</taxon>
        <taxon>rosids</taxon>
        <taxon>fabids</taxon>
        <taxon>Rosales</taxon>
        <taxon>Cannabaceae</taxon>
        <taxon>Trema</taxon>
    </lineage>
</organism>
<keyword evidence="1" id="KW-1133">Transmembrane helix</keyword>
<dbReference type="InParanoid" id="A0A2P5G2B9"/>
<dbReference type="EMBL" id="JXTC01000001">
    <property type="protein sequence ID" value="POO04157.1"/>
    <property type="molecule type" value="Genomic_DNA"/>
</dbReference>
<keyword evidence="1" id="KW-0472">Membrane</keyword>
<feature type="transmembrane region" description="Helical" evidence="1">
    <location>
        <begin position="44"/>
        <end position="66"/>
    </location>
</feature>
<dbReference type="AlphaFoldDB" id="A0A2P5G2B9"/>
<sequence length="73" mass="8094">MLTGISLCRKMVESRSGGLGFSFLARDEVWVWLKWLGLSETQRVLGVFFLAPNGLWAGAVAMRWAVAVHDLGK</sequence>
<keyword evidence="1" id="KW-0812">Transmembrane</keyword>
<gene>
    <name evidence="2" type="ORF">TorRG33x02_004610</name>
</gene>
<evidence type="ECO:0000313" key="3">
    <source>
        <dbReference type="Proteomes" id="UP000237000"/>
    </source>
</evidence>
<accession>A0A2P5G2B9</accession>
<reference evidence="3" key="1">
    <citation type="submission" date="2016-06" db="EMBL/GenBank/DDBJ databases">
        <title>Parallel loss of symbiosis genes in relatives of nitrogen-fixing non-legume Parasponia.</title>
        <authorList>
            <person name="Van Velzen R."/>
            <person name="Holmer R."/>
            <person name="Bu F."/>
            <person name="Rutten L."/>
            <person name="Van Zeijl A."/>
            <person name="Liu W."/>
            <person name="Santuari L."/>
            <person name="Cao Q."/>
            <person name="Sharma T."/>
            <person name="Shen D."/>
            <person name="Roswanjaya Y."/>
            <person name="Wardhani T."/>
            <person name="Kalhor M.S."/>
            <person name="Jansen J."/>
            <person name="Van den Hoogen J."/>
            <person name="Gungor B."/>
            <person name="Hartog M."/>
            <person name="Hontelez J."/>
            <person name="Verver J."/>
            <person name="Yang W.-C."/>
            <person name="Schijlen E."/>
            <person name="Repin R."/>
            <person name="Schilthuizen M."/>
            <person name="Schranz E."/>
            <person name="Heidstra R."/>
            <person name="Miyata K."/>
            <person name="Fedorova E."/>
            <person name="Kohlen W."/>
            <person name="Bisseling T."/>
            <person name="Smit S."/>
            <person name="Geurts R."/>
        </authorList>
    </citation>
    <scope>NUCLEOTIDE SEQUENCE [LARGE SCALE GENOMIC DNA]</scope>
    <source>
        <strain evidence="3">cv. RG33-2</strain>
    </source>
</reference>
<comment type="caution">
    <text evidence="2">The sequence shown here is derived from an EMBL/GenBank/DDBJ whole genome shotgun (WGS) entry which is preliminary data.</text>
</comment>
<dbReference type="Proteomes" id="UP000237000">
    <property type="component" value="Unassembled WGS sequence"/>
</dbReference>
<evidence type="ECO:0000313" key="2">
    <source>
        <dbReference type="EMBL" id="POO04157.1"/>
    </source>
</evidence>
<evidence type="ECO:0000256" key="1">
    <source>
        <dbReference type="SAM" id="Phobius"/>
    </source>
</evidence>
<protein>
    <submittedName>
        <fullName evidence="2">Uncharacterized protein</fullName>
    </submittedName>
</protein>
<keyword evidence="3" id="KW-1185">Reference proteome</keyword>
<name>A0A2P5G2B9_TREOI</name>
<proteinExistence type="predicted"/>